<dbReference type="Pfam" id="PF03992">
    <property type="entry name" value="ABM"/>
    <property type="match status" value="1"/>
</dbReference>
<dbReference type="GO" id="GO:0003824">
    <property type="term" value="F:catalytic activity"/>
    <property type="evidence" value="ECO:0007669"/>
    <property type="project" value="TreeGrafter"/>
</dbReference>
<comment type="caution">
    <text evidence="2">The sequence shown here is derived from an EMBL/GenBank/DDBJ whole genome shotgun (WGS) entry which is preliminary data.</text>
</comment>
<evidence type="ECO:0000259" key="1">
    <source>
        <dbReference type="PROSITE" id="PS51725"/>
    </source>
</evidence>
<dbReference type="PANTHER" id="PTHR33336:SF15">
    <property type="entry name" value="ABM DOMAIN-CONTAINING PROTEIN"/>
    <property type="match status" value="1"/>
</dbReference>
<accession>A0A9W6B2L9</accession>
<dbReference type="Proteomes" id="UP001144204">
    <property type="component" value="Unassembled WGS sequence"/>
</dbReference>
<dbReference type="RefSeq" id="WP_286137156.1">
    <property type="nucleotide sequence ID" value="NZ_BRPL01000004.1"/>
</dbReference>
<dbReference type="AlphaFoldDB" id="A0A9W6B2L9"/>
<name>A0A9W6B2L9_9LACO</name>
<proteinExistence type="predicted"/>
<dbReference type="Gene3D" id="3.30.70.100">
    <property type="match status" value="1"/>
</dbReference>
<dbReference type="InterPro" id="IPR007138">
    <property type="entry name" value="ABM_dom"/>
</dbReference>
<organism evidence="2 3">
    <name type="scientific">Philodulcilactobacillus myokoensis</name>
    <dbReference type="NCBI Taxonomy" id="2929573"/>
    <lineage>
        <taxon>Bacteria</taxon>
        <taxon>Bacillati</taxon>
        <taxon>Bacillota</taxon>
        <taxon>Bacilli</taxon>
        <taxon>Lactobacillales</taxon>
        <taxon>Lactobacillaceae</taxon>
        <taxon>Philodulcilactobacillus</taxon>
    </lineage>
</organism>
<dbReference type="InterPro" id="IPR011008">
    <property type="entry name" value="Dimeric_a/b-barrel"/>
</dbReference>
<gene>
    <name evidence="2" type="ORF">WR164_16000</name>
</gene>
<dbReference type="PANTHER" id="PTHR33336">
    <property type="entry name" value="QUINOL MONOOXYGENASE YGIN-RELATED"/>
    <property type="match status" value="1"/>
</dbReference>
<feature type="domain" description="ABM" evidence="1">
    <location>
        <begin position="2"/>
        <end position="90"/>
    </location>
</feature>
<dbReference type="SUPFAM" id="SSF54909">
    <property type="entry name" value="Dimeric alpha+beta barrel"/>
    <property type="match status" value="1"/>
</dbReference>
<reference evidence="2" key="2">
    <citation type="journal article" date="2023" name="PLoS ONE">
        <title>Philodulcilactobacillus myokoensis gen. nov., sp. nov., a fructophilic, acidophilic, and agar-phobic lactic acid bacterium isolated from fermented vegetable extracts.</title>
        <authorList>
            <person name="Kouya T."/>
            <person name="Ishiyama Y."/>
            <person name="Ohashi S."/>
            <person name="Kumakubo R."/>
            <person name="Yamazaki T."/>
            <person name="Otaki T."/>
        </authorList>
    </citation>
    <scope>NUCLEOTIDE SEQUENCE</scope>
    <source>
        <strain evidence="2">WR16-4</strain>
    </source>
</reference>
<protein>
    <recommendedName>
        <fullName evidence="1">ABM domain-containing protein</fullName>
    </recommendedName>
</protein>
<sequence length="95" mass="11164">MIAVNVRITIDPSKRAAYLKFIDNLVNKSLKDKGNLAYGHYQDVNNENNYLILEHWDNQKDLDAHLKTPHLINFKNHINDYTTKDPELLFLNQNK</sequence>
<dbReference type="InterPro" id="IPR050744">
    <property type="entry name" value="AI-2_Isomerase_LsrG"/>
</dbReference>
<dbReference type="EMBL" id="BRPL01000004">
    <property type="protein sequence ID" value="GLB47621.1"/>
    <property type="molecule type" value="Genomic_DNA"/>
</dbReference>
<evidence type="ECO:0000313" key="3">
    <source>
        <dbReference type="Proteomes" id="UP001144204"/>
    </source>
</evidence>
<keyword evidence="3" id="KW-1185">Reference proteome</keyword>
<evidence type="ECO:0000313" key="2">
    <source>
        <dbReference type="EMBL" id="GLB47621.1"/>
    </source>
</evidence>
<reference evidence="2" key="1">
    <citation type="submission" date="2022-07" db="EMBL/GenBank/DDBJ databases">
        <authorList>
            <person name="Kouya T."/>
            <person name="Ishiyama Y."/>
        </authorList>
    </citation>
    <scope>NUCLEOTIDE SEQUENCE</scope>
    <source>
        <strain evidence="2">WR16-4</strain>
    </source>
</reference>
<dbReference type="PROSITE" id="PS51725">
    <property type="entry name" value="ABM"/>
    <property type="match status" value="1"/>
</dbReference>